<keyword evidence="3 10" id="KW-0808">Transferase</keyword>
<sequence length="459" mass="52973">MPNSSELKSHKSFIIFVDLLCILAAYVSAFYIRYLGFPQRNWESFISLLPWILLIGLFFIAVYELYALDRKTTFWDILVKVVIAVIFMAFLTMAASYLFRQFAMPRSVILIATIFIPIFLLIFKMLYLKLTRGNIVGKVLLIGDDQNTQKLISKIKHPMLKGTRVKHIQPNTTIEKVDQYLQQVDYVVLCPDISKETKSQIIYHAMESNKVVYVIPSLYDLLLHRASVSPLDDTLVMTVKPFGLTFDQVMIKRIFDLVSAAIILLLISPLLFLLAIIVKLEDSKGSIIYKQERYGKNNKPFTIYKFRSMIEGAESKTGPVLAIENDDRITKVGKFMRATRLDELPQLFNVLKGDMSLVGPRPERGFFIKQLTKEFYHYGYRNTVQPGITGYAQIMGKYSTEVEDKLRFDLYYIRNYSFWLDIVILLKTFIVLLDKTKAEGTEDKNDKKKLSSKKIGEVK</sequence>
<keyword evidence="4 8" id="KW-0812">Transmembrane</keyword>
<evidence type="ECO:0000256" key="4">
    <source>
        <dbReference type="ARBA" id="ARBA00022692"/>
    </source>
</evidence>
<evidence type="ECO:0000313" key="11">
    <source>
        <dbReference type="Proteomes" id="UP000784880"/>
    </source>
</evidence>
<evidence type="ECO:0000256" key="6">
    <source>
        <dbReference type="ARBA" id="ARBA00023136"/>
    </source>
</evidence>
<feature type="transmembrane region" description="Helical" evidence="8">
    <location>
        <begin position="105"/>
        <end position="123"/>
    </location>
</feature>
<dbReference type="Pfam" id="PF02397">
    <property type="entry name" value="Bac_transf"/>
    <property type="match status" value="1"/>
</dbReference>
<feature type="transmembrane region" description="Helical" evidence="8">
    <location>
        <begin position="254"/>
        <end position="278"/>
    </location>
</feature>
<dbReference type="InterPro" id="IPR003362">
    <property type="entry name" value="Bact_transf"/>
</dbReference>
<dbReference type="PANTHER" id="PTHR30576:SF0">
    <property type="entry name" value="UNDECAPRENYL-PHOSPHATE N-ACETYLGALACTOSAMINYL 1-PHOSPHATE TRANSFERASE-RELATED"/>
    <property type="match status" value="1"/>
</dbReference>
<dbReference type="EMBL" id="JAHQCS010000136">
    <property type="protein sequence ID" value="MBU9713441.1"/>
    <property type="molecule type" value="Genomic_DNA"/>
</dbReference>
<feature type="transmembrane region" description="Helical" evidence="8">
    <location>
        <begin position="77"/>
        <end position="99"/>
    </location>
</feature>
<name>A0ABS6JIM7_9BACI</name>
<comment type="caution">
    <text evidence="10">The sequence shown here is derived from an EMBL/GenBank/DDBJ whole genome shotgun (WGS) entry which is preliminary data.</text>
</comment>
<evidence type="ECO:0000256" key="5">
    <source>
        <dbReference type="ARBA" id="ARBA00022989"/>
    </source>
</evidence>
<gene>
    <name evidence="10" type="ORF">KS419_17065</name>
</gene>
<dbReference type="PANTHER" id="PTHR30576">
    <property type="entry name" value="COLANIC BIOSYNTHESIS UDP-GLUCOSE LIPID CARRIER TRANSFERASE"/>
    <property type="match status" value="1"/>
</dbReference>
<reference evidence="10 11" key="1">
    <citation type="submission" date="2021-06" db="EMBL/GenBank/DDBJ databases">
        <title>Bacillus sp. RD4P76, an endophyte from a halophyte.</title>
        <authorList>
            <person name="Sun J.-Q."/>
        </authorList>
    </citation>
    <scope>NUCLEOTIDE SEQUENCE [LARGE SCALE GENOMIC DNA]</scope>
    <source>
        <strain evidence="10 11">CGMCC 1.15917</strain>
    </source>
</reference>
<evidence type="ECO:0000256" key="8">
    <source>
        <dbReference type="SAM" id="Phobius"/>
    </source>
</evidence>
<dbReference type="InterPro" id="IPR017475">
    <property type="entry name" value="EPS_sugar_tfrase"/>
</dbReference>
<evidence type="ECO:0000256" key="2">
    <source>
        <dbReference type="ARBA" id="ARBA00006464"/>
    </source>
</evidence>
<feature type="transmembrane region" description="Helical" evidence="8">
    <location>
        <begin position="44"/>
        <end position="65"/>
    </location>
</feature>
<dbReference type="RefSeq" id="WP_217067602.1">
    <property type="nucleotide sequence ID" value="NZ_JAHQCS010000136.1"/>
</dbReference>
<comment type="similarity">
    <text evidence="2">Belongs to the bacterial sugar transferase family.</text>
</comment>
<dbReference type="Proteomes" id="UP000784880">
    <property type="component" value="Unassembled WGS sequence"/>
</dbReference>
<keyword evidence="11" id="KW-1185">Reference proteome</keyword>
<dbReference type="GO" id="GO:0016740">
    <property type="term" value="F:transferase activity"/>
    <property type="evidence" value="ECO:0007669"/>
    <property type="project" value="UniProtKB-KW"/>
</dbReference>
<evidence type="ECO:0000256" key="1">
    <source>
        <dbReference type="ARBA" id="ARBA00004141"/>
    </source>
</evidence>
<feature type="domain" description="Bacterial sugar transferase" evidence="9">
    <location>
        <begin position="252"/>
        <end position="433"/>
    </location>
</feature>
<feature type="region of interest" description="Disordered" evidence="7">
    <location>
        <begin position="440"/>
        <end position="459"/>
    </location>
</feature>
<evidence type="ECO:0000256" key="7">
    <source>
        <dbReference type="SAM" id="MobiDB-lite"/>
    </source>
</evidence>
<evidence type="ECO:0000313" key="10">
    <source>
        <dbReference type="EMBL" id="MBU9713441.1"/>
    </source>
</evidence>
<feature type="transmembrane region" description="Helical" evidence="8">
    <location>
        <begin position="12"/>
        <end position="32"/>
    </location>
</feature>
<organism evidence="10 11">
    <name type="scientific">Evansella tamaricis</name>
    <dbReference type="NCBI Taxonomy" id="2069301"/>
    <lineage>
        <taxon>Bacteria</taxon>
        <taxon>Bacillati</taxon>
        <taxon>Bacillota</taxon>
        <taxon>Bacilli</taxon>
        <taxon>Bacillales</taxon>
        <taxon>Bacillaceae</taxon>
        <taxon>Evansella</taxon>
    </lineage>
</organism>
<dbReference type="NCBIfam" id="TIGR03025">
    <property type="entry name" value="EPS_sugtrans"/>
    <property type="match status" value="1"/>
</dbReference>
<evidence type="ECO:0000259" key="9">
    <source>
        <dbReference type="Pfam" id="PF02397"/>
    </source>
</evidence>
<evidence type="ECO:0000256" key="3">
    <source>
        <dbReference type="ARBA" id="ARBA00022679"/>
    </source>
</evidence>
<keyword evidence="6 8" id="KW-0472">Membrane</keyword>
<protein>
    <submittedName>
        <fullName evidence="10">Sugar transferase</fullName>
    </submittedName>
</protein>
<proteinExistence type="inferred from homology"/>
<accession>A0ABS6JIM7</accession>
<comment type="subcellular location">
    <subcellularLocation>
        <location evidence="1">Membrane</location>
        <topology evidence="1">Multi-pass membrane protein</topology>
    </subcellularLocation>
</comment>
<keyword evidence="5 8" id="KW-1133">Transmembrane helix</keyword>